<dbReference type="InterPro" id="IPR001590">
    <property type="entry name" value="Peptidase_M12B"/>
</dbReference>
<keyword evidence="3 5" id="KW-0862">Zinc</keyword>
<keyword evidence="4 8" id="KW-0482">Metalloprotease</keyword>
<evidence type="ECO:0000256" key="4">
    <source>
        <dbReference type="ARBA" id="ARBA00023049"/>
    </source>
</evidence>
<dbReference type="GO" id="GO:0046872">
    <property type="term" value="F:metal ion binding"/>
    <property type="evidence" value="ECO:0007669"/>
    <property type="project" value="UniProtKB-KW"/>
</dbReference>
<organism evidence="8">
    <name type="scientific">Amblyomma sculptum</name>
    <name type="common">Tick</name>
    <dbReference type="NCBI Taxonomy" id="1581419"/>
    <lineage>
        <taxon>Eukaryota</taxon>
        <taxon>Metazoa</taxon>
        <taxon>Ecdysozoa</taxon>
        <taxon>Arthropoda</taxon>
        <taxon>Chelicerata</taxon>
        <taxon>Arachnida</taxon>
        <taxon>Acari</taxon>
        <taxon>Parasitiformes</taxon>
        <taxon>Ixodida</taxon>
        <taxon>Ixodoidea</taxon>
        <taxon>Ixodidae</taxon>
        <taxon>Amblyomminae</taxon>
        <taxon>Amblyomma</taxon>
    </lineage>
</organism>
<dbReference type="InterPro" id="IPR024079">
    <property type="entry name" value="MetalloPept_cat_dom_sf"/>
</dbReference>
<feature type="binding site" evidence="5">
    <location>
        <position position="219"/>
    </location>
    <ligand>
        <name>Zn(2+)</name>
        <dbReference type="ChEBI" id="CHEBI:29105"/>
        <note>catalytic</note>
    </ligand>
</feature>
<dbReference type="GO" id="GO:0006509">
    <property type="term" value="P:membrane protein ectodomain proteolysis"/>
    <property type="evidence" value="ECO:0007669"/>
    <property type="project" value="TreeGrafter"/>
</dbReference>
<feature type="binding site" evidence="5">
    <location>
        <position position="223"/>
    </location>
    <ligand>
        <name>Zn(2+)</name>
        <dbReference type="ChEBI" id="CHEBI:29105"/>
        <note>catalytic</note>
    </ligand>
</feature>
<dbReference type="Pfam" id="PF13688">
    <property type="entry name" value="Reprolysin_5"/>
    <property type="match status" value="1"/>
</dbReference>
<evidence type="ECO:0000256" key="5">
    <source>
        <dbReference type="PROSITE-ProRule" id="PRU00276"/>
    </source>
</evidence>
<dbReference type="PANTHER" id="PTHR11905">
    <property type="entry name" value="ADAM A DISINTEGRIN AND METALLOPROTEASE DOMAIN"/>
    <property type="match status" value="1"/>
</dbReference>
<dbReference type="GO" id="GO:0004222">
    <property type="term" value="F:metalloendopeptidase activity"/>
    <property type="evidence" value="ECO:0007669"/>
    <property type="project" value="InterPro"/>
</dbReference>
<sequence>VQVAGLVGPQHRIEPLMNGERADDGLVAHIIHEITPSTGVDKAIPTPEPDVSTLLQARNAGPIRSVPPTVTVEIFVITDNPYHDHFKNTSELIAYICVTLNSVNLRFKRMKDPKVRLLLVGVEKNSVETLRWGRHGHVHDSKTILELRYYAGNNTAKFQFADVLFYLTGHDVVTDDDKTGNISSAGLGIAYVSGLCTKFFVGLGEDTAGYYTGVGTIAHEIGHLLGAQHDGEGPARSVLGHPGAANCPFRDGYLMSYVRDGPQQHQFSNCSLQQMQYVIAVRGDTCWTVLSKKRLYSPGKYPGTQLTLLARCKKLYPDKLNVTAALVLGNNSECKVRCEHRVTKEFYKDQRLYRAIYTYRSELEALDYTTCGDRKVCIQGVCRPRPTRKPSLTTSITNNSARPKTVVQLQ</sequence>
<evidence type="ECO:0000256" key="2">
    <source>
        <dbReference type="ARBA" id="ARBA00022801"/>
    </source>
</evidence>
<evidence type="ECO:0000256" key="3">
    <source>
        <dbReference type="ARBA" id="ARBA00022833"/>
    </source>
</evidence>
<dbReference type="SUPFAM" id="SSF55486">
    <property type="entry name" value="Metalloproteases ('zincins'), catalytic domain"/>
    <property type="match status" value="1"/>
</dbReference>
<feature type="compositionally biased region" description="Polar residues" evidence="6">
    <location>
        <begin position="390"/>
        <end position="410"/>
    </location>
</feature>
<dbReference type="Gene3D" id="3.40.390.10">
    <property type="entry name" value="Collagenase (Catalytic Domain)"/>
    <property type="match status" value="1"/>
</dbReference>
<name>A0A1E1XTK5_AMBSC</name>
<protein>
    <submittedName>
        <fullName evidence="8">Putative tick metalloprotease</fullName>
    </submittedName>
</protein>
<feature type="domain" description="Peptidase M12B" evidence="7">
    <location>
        <begin position="70"/>
        <end position="291"/>
    </location>
</feature>
<keyword evidence="1 8" id="KW-0645">Protease</keyword>
<feature type="region of interest" description="Disordered" evidence="6">
    <location>
        <begin position="389"/>
        <end position="410"/>
    </location>
</feature>
<feature type="binding site" evidence="5">
    <location>
        <position position="229"/>
    </location>
    <ligand>
        <name>Zn(2+)</name>
        <dbReference type="ChEBI" id="CHEBI:29105"/>
        <note>catalytic</note>
    </ligand>
</feature>
<keyword evidence="2" id="KW-0378">Hydrolase</keyword>
<keyword evidence="5" id="KW-0479">Metal-binding</keyword>
<dbReference type="EMBL" id="GFAA01000832">
    <property type="protein sequence ID" value="JAU02603.1"/>
    <property type="molecule type" value="mRNA"/>
</dbReference>
<accession>A0A1E1XTK5</accession>
<comment type="caution">
    <text evidence="5">Lacks conserved residue(s) required for the propagation of feature annotation.</text>
</comment>
<evidence type="ECO:0000259" key="7">
    <source>
        <dbReference type="PROSITE" id="PS50215"/>
    </source>
</evidence>
<dbReference type="PROSITE" id="PS50215">
    <property type="entry name" value="ADAM_MEPRO"/>
    <property type="match status" value="1"/>
</dbReference>
<evidence type="ECO:0000313" key="8">
    <source>
        <dbReference type="EMBL" id="JAU02603.1"/>
    </source>
</evidence>
<feature type="non-terminal residue" evidence="8">
    <location>
        <position position="1"/>
    </location>
</feature>
<dbReference type="CDD" id="cd04272">
    <property type="entry name" value="ZnMc_salivary_gland_MPs"/>
    <property type="match status" value="1"/>
</dbReference>
<dbReference type="Gene3D" id="3.40.1620.60">
    <property type="match status" value="1"/>
</dbReference>
<dbReference type="InterPro" id="IPR034030">
    <property type="entry name" value="ZnMc_salivary_gland_MPs"/>
</dbReference>
<evidence type="ECO:0000256" key="1">
    <source>
        <dbReference type="ARBA" id="ARBA00022670"/>
    </source>
</evidence>
<dbReference type="PANTHER" id="PTHR11905:SF159">
    <property type="entry name" value="ADAM METALLOPROTEASE"/>
    <property type="match status" value="1"/>
</dbReference>
<evidence type="ECO:0000256" key="6">
    <source>
        <dbReference type="SAM" id="MobiDB-lite"/>
    </source>
</evidence>
<dbReference type="AlphaFoldDB" id="A0A1E1XTK5"/>
<feature type="active site" evidence="5">
    <location>
        <position position="220"/>
    </location>
</feature>
<proteinExistence type="evidence at transcript level"/>
<reference evidence="8" key="1">
    <citation type="submission" date="2016-09" db="EMBL/GenBank/DDBJ databases">
        <authorList>
            <person name="Capua I."/>
            <person name="De Benedictis P."/>
            <person name="Joannis T."/>
            <person name="Lombin L.H."/>
            <person name="Cattoli G."/>
        </authorList>
    </citation>
    <scope>NUCLEOTIDE SEQUENCE</scope>
</reference>
<reference evidence="8" key="2">
    <citation type="journal article" date="2017" name="Front. Cell. Infect. Microbiol.">
        <title>Analysis of the Salivary Gland Transcriptome of Unfed and Partially Fed Amblyomma sculptum Ticks and Descriptive Proteome of the Saliva.</title>
        <authorList>
            <person name="Esteves E."/>
            <person name="Maruyama S.R."/>
            <person name="Kawahara R."/>
            <person name="Fujita A."/>
            <person name="Martins L.A."/>
            <person name="Righi A.A."/>
            <person name="Costa F.B."/>
            <person name="Palmisano G."/>
            <person name="Labruna M.B."/>
            <person name="Sa-Nunes A."/>
            <person name="Ribeiro J.M.C."/>
            <person name="Fogaca A.C."/>
        </authorList>
    </citation>
    <scope>NUCLEOTIDE SEQUENCE</scope>
</reference>